<gene>
    <name evidence="1" type="ORF">RFI_05990</name>
</gene>
<organism evidence="1 2">
    <name type="scientific">Reticulomyxa filosa</name>
    <dbReference type="NCBI Taxonomy" id="46433"/>
    <lineage>
        <taxon>Eukaryota</taxon>
        <taxon>Sar</taxon>
        <taxon>Rhizaria</taxon>
        <taxon>Retaria</taxon>
        <taxon>Foraminifera</taxon>
        <taxon>Monothalamids</taxon>
        <taxon>Reticulomyxidae</taxon>
        <taxon>Reticulomyxa</taxon>
    </lineage>
</organism>
<keyword evidence="2" id="KW-1185">Reference proteome</keyword>
<protein>
    <submittedName>
        <fullName evidence="1">Uncharacterized protein</fullName>
    </submittedName>
</protein>
<reference evidence="1 2" key="1">
    <citation type="journal article" date="2013" name="Curr. Biol.">
        <title>The Genome of the Foraminiferan Reticulomyxa filosa.</title>
        <authorList>
            <person name="Glockner G."/>
            <person name="Hulsmann N."/>
            <person name="Schleicher M."/>
            <person name="Noegel A.A."/>
            <person name="Eichinger L."/>
            <person name="Gallinger C."/>
            <person name="Pawlowski J."/>
            <person name="Sierra R."/>
            <person name="Euteneuer U."/>
            <person name="Pillet L."/>
            <person name="Moustafa A."/>
            <person name="Platzer M."/>
            <person name="Groth M."/>
            <person name="Szafranski K."/>
            <person name="Schliwa M."/>
        </authorList>
    </citation>
    <scope>NUCLEOTIDE SEQUENCE [LARGE SCALE GENOMIC DNA]</scope>
</reference>
<sequence length="169" mass="19473">MIIAATEELTIWRIYNPDVVKEEMYAYAYKDEKIMSPVNKENDKPVGGMQHGEDQGKLCGDVMEEKELKRQLEESNGSVSAIIEKIVSTLIAQKKAGNVDTKNKIQELENKSEQAIRFNSEHSISASNNPIPIKDSHYQCFYPIKLGLSYELKDKFGRFNYSKRKRMKY</sequence>
<evidence type="ECO:0000313" key="1">
    <source>
        <dbReference type="EMBL" id="ETO31132.1"/>
    </source>
</evidence>
<dbReference type="EMBL" id="ASPP01005115">
    <property type="protein sequence ID" value="ETO31132.1"/>
    <property type="molecule type" value="Genomic_DNA"/>
</dbReference>
<dbReference type="AlphaFoldDB" id="X6P0S1"/>
<comment type="caution">
    <text evidence="1">The sequence shown here is derived from an EMBL/GenBank/DDBJ whole genome shotgun (WGS) entry which is preliminary data.</text>
</comment>
<dbReference type="Proteomes" id="UP000023152">
    <property type="component" value="Unassembled WGS sequence"/>
</dbReference>
<proteinExistence type="predicted"/>
<accession>X6P0S1</accession>
<name>X6P0S1_RETFI</name>
<evidence type="ECO:0000313" key="2">
    <source>
        <dbReference type="Proteomes" id="UP000023152"/>
    </source>
</evidence>